<organism evidence="6">
    <name type="scientific">Lotharella oceanica</name>
    <dbReference type="NCBI Taxonomy" id="641309"/>
    <lineage>
        <taxon>Eukaryota</taxon>
        <taxon>Sar</taxon>
        <taxon>Rhizaria</taxon>
        <taxon>Cercozoa</taxon>
        <taxon>Chlorarachniophyceae</taxon>
        <taxon>Lotharella</taxon>
    </lineage>
</organism>
<dbReference type="Pfam" id="PF01196">
    <property type="entry name" value="Ribosomal_L17"/>
    <property type="match status" value="1"/>
</dbReference>
<sequence length="209" mass="24221">MTTKFKGLKLASTKGAAHLKSLMRTQVTQLIKHERIETTLAKAKLLKRFADKMVTLGKKGKKRHYIQASSFVREPEMVDKLFTEFAERYRERDGGYTRVLRTRRRKGDNAQMAYIEYIDRPDEIRVPLPPKTESEKKEIHEKFLQDTTRFREIKMMGEAVAVEISAEELQTSVEDWENNKLEADDEDVVEIAELDDPPEETASSKGENK</sequence>
<comment type="similarity">
    <text evidence="1 4">Belongs to the bacterial ribosomal protein bL17 family.</text>
</comment>
<evidence type="ECO:0000313" key="6">
    <source>
        <dbReference type="EMBL" id="CAD9744497.1"/>
    </source>
</evidence>
<feature type="coiled-coil region" evidence="5">
    <location>
        <begin position="159"/>
        <end position="186"/>
    </location>
</feature>
<evidence type="ECO:0000256" key="1">
    <source>
        <dbReference type="ARBA" id="ARBA00008777"/>
    </source>
</evidence>
<dbReference type="PROSITE" id="PS01167">
    <property type="entry name" value="RIBOSOMAL_L17"/>
    <property type="match status" value="1"/>
</dbReference>
<evidence type="ECO:0000256" key="3">
    <source>
        <dbReference type="ARBA" id="ARBA00023274"/>
    </source>
</evidence>
<dbReference type="InterPro" id="IPR047859">
    <property type="entry name" value="Ribosomal_bL17_CS"/>
</dbReference>
<reference evidence="6" key="1">
    <citation type="submission" date="2021-01" db="EMBL/GenBank/DDBJ databases">
        <authorList>
            <person name="Corre E."/>
            <person name="Pelletier E."/>
            <person name="Niang G."/>
            <person name="Scheremetjew M."/>
            <person name="Finn R."/>
            <person name="Kale V."/>
            <person name="Holt S."/>
            <person name="Cochrane G."/>
            <person name="Meng A."/>
            <person name="Brown T."/>
            <person name="Cohen L."/>
        </authorList>
    </citation>
    <scope>NUCLEOTIDE SEQUENCE</scope>
    <source>
        <strain evidence="6">CCMP622</strain>
    </source>
</reference>
<dbReference type="GO" id="GO:0022625">
    <property type="term" value="C:cytosolic large ribosomal subunit"/>
    <property type="evidence" value="ECO:0007669"/>
    <property type="project" value="TreeGrafter"/>
</dbReference>
<keyword evidence="3 4" id="KW-0687">Ribonucleoprotein</keyword>
<keyword evidence="5" id="KW-0175">Coiled coil</keyword>
<evidence type="ECO:0008006" key="7">
    <source>
        <dbReference type="Google" id="ProtNLM"/>
    </source>
</evidence>
<dbReference type="AlphaFoldDB" id="A0A7S2TEI7"/>
<evidence type="ECO:0000256" key="2">
    <source>
        <dbReference type="ARBA" id="ARBA00022980"/>
    </source>
</evidence>
<dbReference type="EMBL" id="HBHP01000532">
    <property type="protein sequence ID" value="CAD9744497.1"/>
    <property type="molecule type" value="Transcribed_RNA"/>
</dbReference>
<dbReference type="InterPro" id="IPR036373">
    <property type="entry name" value="Ribosomal_bL17_sf"/>
</dbReference>
<gene>
    <name evidence="6" type="ORF">LSP00402_LOCUS360</name>
</gene>
<protein>
    <recommendedName>
        <fullName evidence="7">50S ribosomal protein L17</fullName>
    </recommendedName>
</protein>
<dbReference type="Gene3D" id="3.90.1030.10">
    <property type="entry name" value="Ribosomal protein L17"/>
    <property type="match status" value="1"/>
</dbReference>
<dbReference type="PANTHER" id="PTHR14413">
    <property type="entry name" value="RIBOSOMAL PROTEIN L17"/>
    <property type="match status" value="1"/>
</dbReference>
<name>A0A7S2TEI7_9EUKA</name>
<dbReference type="GO" id="GO:0006412">
    <property type="term" value="P:translation"/>
    <property type="evidence" value="ECO:0007669"/>
    <property type="project" value="InterPro"/>
</dbReference>
<proteinExistence type="inferred from homology"/>
<dbReference type="SUPFAM" id="SSF64263">
    <property type="entry name" value="Prokaryotic ribosomal protein L17"/>
    <property type="match status" value="1"/>
</dbReference>
<keyword evidence="2 4" id="KW-0689">Ribosomal protein</keyword>
<accession>A0A7S2TEI7</accession>
<evidence type="ECO:0000256" key="4">
    <source>
        <dbReference type="RuleBase" id="RU000660"/>
    </source>
</evidence>
<dbReference type="NCBIfam" id="TIGR00059">
    <property type="entry name" value="L17"/>
    <property type="match status" value="1"/>
</dbReference>
<dbReference type="PANTHER" id="PTHR14413:SF16">
    <property type="entry name" value="LARGE RIBOSOMAL SUBUNIT PROTEIN BL17M"/>
    <property type="match status" value="1"/>
</dbReference>
<dbReference type="InterPro" id="IPR000456">
    <property type="entry name" value="Ribosomal_bL17"/>
</dbReference>
<dbReference type="GO" id="GO:0003735">
    <property type="term" value="F:structural constituent of ribosome"/>
    <property type="evidence" value="ECO:0007669"/>
    <property type="project" value="InterPro"/>
</dbReference>
<evidence type="ECO:0000256" key="5">
    <source>
        <dbReference type="SAM" id="Coils"/>
    </source>
</evidence>